<evidence type="ECO:0000256" key="7">
    <source>
        <dbReference type="ARBA" id="ARBA00030832"/>
    </source>
</evidence>
<dbReference type="PANTHER" id="PTHR13355">
    <property type="entry name" value="GLUCOSAMINE 6-PHOSPHATE N-ACETYLTRANSFERASE"/>
    <property type="match status" value="1"/>
</dbReference>
<evidence type="ECO:0000256" key="1">
    <source>
        <dbReference type="ARBA" id="ARBA00004832"/>
    </source>
</evidence>
<keyword evidence="4 10" id="KW-0808">Transferase</keyword>
<dbReference type="PANTHER" id="PTHR13355:SF11">
    <property type="entry name" value="GLUCOSAMINE 6-PHOSPHATE N-ACETYLTRANSFERASE"/>
    <property type="match status" value="1"/>
</dbReference>
<dbReference type="RefSeq" id="WP_134484451.1">
    <property type="nucleotide sequence ID" value="NZ_LR216287.1"/>
</dbReference>
<comment type="similarity">
    <text evidence="2">Belongs to the acetyltransferase family. GNA1 subfamily.</text>
</comment>
<proteinExistence type="inferred from homology"/>
<sequence length="156" mass="17554">MSFLVRKITEKDFDNGFFETLSNLTVVGDIYSNDELKRDVIGKVLGDQNYIIIVAEDLESKKIIGTATLLIEQKFIHNGGKVGHIEDVATRKGFEGRGVGRKIINELIKLAREQGCYKIILDCDAKVAKFYEKLGFAKKGIMMRMDLNAKFGAIYL</sequence>
<dbReference type="GeneID" id="39421187"/>
<dbReference type="Proteomes" id="UP000294299">
    <property type="component" value="Chromosome NFRAN"/>
</dbReference>
<feature type="domain" description="N-acetyltransferase" evidence="9">
    <location>
        <begin position="3"/>
        <end position="156"/>
    </location>
</feature>
<gene>
    <name evidence="10" type="ORF">NFRAN_1883</name>
</gene>
<accession>A0A484IBP5</accession>
<dbReference type="SUPFAM" id="SSF55729">
    <property type="entry name" value="Acyl-CoA N-acyltransferases (Nat)"/>
    <property type="match status" value="1"/>
</dbReference>
<evidence type="ECO:0000313" key="10">
    <source>
        <dbReference type="EMBL" id="VFJ14205.1"/>
    </source>
</evidence>
<evidence type="ECO:0000259" key="9">
    <source>
        <dbReference type="PROSITE" id="PS51186"/>
    </source>
</evidence>
<evidence type="ECO:0000256" key="3">
    <source>
        <dbReference type="ARBA" id="ARBA00012703"/>
    </source>
</evidence>
<dbReference type="AlphaFoldDB" id="A0A484IBP5"/>
<dbReference type="CDD" id="cd04301">
    <property type="entry name" value="NAT_SF"/>
    <property type="match status" value="1"/>
</dbReference>
<evidence type="ECO:0000256" key="4">
    <source>
        <dbReference type="ARBA" id="ARBA00022679"/>
    </source>
</evidence>
<dbReference type="InterPro" id="IPR000182">
    <property type="entry name" value="GNAT_dom"/>
</dbReference>
<evidence type="ECO:0000256" key="2">
    <source>
        <dbReference type="ARBA" id="ARBA00006048"/>
    </source>
</evidence>
<dbReference type="FunFam" id="3.40.630.30:FF:000105">
    <property type="entry name" value="Glucosamine 6-phosphate N-acetyltransferase"/>
    <property type="match status" value="1"/>
</dbReference>
<organism evidence="10 11">
    <name type="scientific">Candidatus Nitrosocosmicus franklandianus</name>
    <dbReference type="NCBI Taxonomy" id="1798806"/>
    <lineage>
        <taxon>Archaea</taxon>
        <taxon>Nitrososphaerota</taxon>
        <taxon>Nitrososphaeria</taxon>
        <taxon>Nitrososphaerales</taxon>
        <taxon>Nitrososphaeraceae</taxon>
        <taxon>Candidatus Nitrosocosmicus</taxon>
    </lineage>
</organism>
<dbReference type="EMBL" id="LR216287">
    <property type="protein sequence ID" value="VFJ14205.1"/>
    <property type="molecule type" value="Genomic_DNA"/>
</dbReference>
<evidence type="ECO:0000256" key="6">
    <source>
        <dbReference type="ARBA" id="ARBA00030011"/>
    </source>
</evidence>
<dbReference type="KEGG" id="nfn:NFRAN_1883"/>
<keyword evidence="11" id="KW-1185">Reference proteome</keyword>
<dbReference type="Pfam" id="PF00583">
    <property type="entry name" value="Acetyltransf_1"/>
    <property type="match status" value="1"/>
</dbReference>
<dbReference type="GO" id="GO:0004343">
    <property type="term" value="F:glucosamine 6-phosphate N-acetyltransferase activity"/>
    <property type="evidence" value="ECO:0007669"/>
    <property type="project" value="UniProtKB-EC"/>
</dbReference>
<comment type="pathway">
    <text evidence="1">Nucleotide-sugar biosynthesis; UDP-N-acetyl-alpha-D-glucosamine biosynthesis; N-acetyl-alpha-D-glucosamine 1-phosphate from alpha-D-glucosamine 6-phosphate (route I): step 1/2.</text>
</comment>
<dbReference type="PROSITE" id="PS51186">
    <property type="entry name" value="GNAT"/>
    <property type="match status" value="1"/>
</dbReference>
<comment type="catalytic activity">
    <reaction evidence="8">
        <text>D-glucosamine 6-phosphate + acetyl-CoA = N-acetyl-D-glucosamine 6-phosphate + CoA + H(+)</text>
        <dbReference type="Rhea" id="RHEA:10292"/>
        <dbReference type="ChEBI" id="CHEBI:15378"/>
        <dbReference type="ChEBI" id="CHEBI:57287"/>
        <dbReference type="ChEBI" id="CHEBI:57288"/>
        <dbReference type="ChEBI" id="CHEBI:57513"/>
        <dbReference type="ChEBI" id="CHEBI:58725"/>
        <dbReference type="EC" id="2.3.1.4"/>
    </reaction>
</comment>
<dbReference type="InterPro" id="IPR016181">
    <property type="entry name" value="Acyl_CoA_acyltransferase"/>
</dbReference>
<dbReference type="InterPro" id="IPR039143">
    <property type="entry name" value="GNPNAT1-like"/>
</dbReference>
<dbReference type="EC" id="2.3.1.4" evidence="3"/>
<reference evidence="10 11" key="1">
    <citation type="submission" date="2019-02" db="EMBL/GenBank/DDBJ databases">
        <authorList>
            <person name="Lehtovirta-Morley E L."/>
        </authorList>
    </citation>
    <scope>NUCLEOTIDE SEQUENCE [LARGE SCALE GENOMIC DNA]</scope>
    <source>
        <strain evidence="10">NFRAN1</strain>
    </source>
</reference>
<evidence type="ECO:0000256" key="5">
    <source>
        <dbReference type="ARBA" id="ARBA00023315"/>
    </source>
</evidence>
<evidence type="ECO:0000256" key="8">
    <source>
        <dbReference type="ARBA" id="ARBA00048964"/>
    </source>
</evidence>
<evidence type="ECO:0000313" key="11">
    <source>
        <dbReference type="Proteomes" id="UP000294299"/>
    </source>
</evidence>
<protein>
    <recommendedName>
        <fullName evidence="3">glucosamine-phosphate N-acetyltransferase</fullName>
        <ecNumber evidence="3">2.3.1.4</ecNumber>
    </recommendedName>
    <alternativeName>
        <fullName evidence="6">Phosphoglucosamine acetylase</fullName>
    </alternativeName>
    <alternativeName>
        <fullName evidence="7">Phosphoglucosamine transacetylase</fullName>
    </alternativeName>
</protein>
<keyword evidence="5" id="KW-0012">Acyltransferase</keyword>
<name>A0A484IBP5_9ARCH</name>
<dbReference type="OrthoDB" id="43754at2157"/>
<dbReference type="Gene3D" id="3.40.630.30">
    <property type="match status" value="1"/>
</dbReference>